<dbReference type="HAMAP" id="MF_02065">
    <property type="entry name" value="MltG"/>
    <property type="match status" value="1"/>
</dbReference>
<evidence type="ECO:0000256" key="2">
    <source>
        <dbReference type="ARBA" id="ARBA00022692"/>
    </source>
</evidence>
<keyword evidence="2 7" id="KW-0812">Transmembrane</keyword>
<proteinExistence type="inferred from homology"/>
<evidence type="ECO:0000256" key="1">
    <source>
        <dbReference type="ARBA" id="ARBA00022475"/>
    </source>
</evidence>
<keyword evidence="4 7" id="KW-0472">Membrane</keyword>
<dbReference type="Pfam" id="PF02618">
    <property type="entry name" value="YceG"/>
    <property type="match status" value="1"/>
</dbReference>
<sequence length="339" mass="38176">MLRKLIKLLGALFTLGMLVIIATAWSINNAVKQRAPISAPELLVVESGQTVTQLVYQFQDKGWIENTLAWRIYFKLNTPLTHVQTGTYEVSPNMPLLSLFSDIATGNVKHFSITLVEGLNWRQWQNVIANTPYIVDDISSEEGTEALLHWVSEQNSHDYAHLEGLFLPDTYLYTSGTRASQLLKQAHQRLIDYLSHAWDNRATGLPVQSEYEALILASIVEKETGVAYERPLVAGVFMNRLEKKMRLQTDPTVIYGIGEAFDGNITRKHLRTPTPYNTYVIKGLPPTPISMVGHAAIDAVMHPDVTDALYFVSKGDGSHHFSETLDEHNQAVRKYQLKK</sequence>
<evidence type="ECO:0000256" key="6">
    <source>
        <dbReference type="ARBA" id="ARBA00023316"/>
    </source>
</evidence>
<keyword evidence="1 7" id="KW-1003">Cell membrane</keyword>
<keyword evidence="7" id="KW-0997">Cell inner membrane</keyword>
<dbReference type="PANTHER" id="PTHR30518">
    <property type="entry name" value="ENDOLYTIC MUREIN TRANSGLYCOSYLASE"/>
    <property type="match status" value="1"/>
</dbReference>
<evidence type="ECO:0000256" key="5">
    <source>
        <dbReference type="ARBA" id="ARBA00023239"/>
    </source>
</evidence>
<name>A0ABT3A7K7_9ALTE</name>
<evidence type="ECO:0000256" key="3">
    <source>
        <dbReference type="ARBA" id="ARBA00022989"/>
    </source>
</evidence>
<keyword evidence="6 7" id="KW-0961">Cell wall biogenesis/degradation</keyword>
<evidence type="ECO:0000256" key="4">
    <source>
        <dbReference type="ARBA" id="ARBA00023136"/>
    </source>
</evidence>
<dbReference type="Gene3D" id="3.30.160.60">
    <property type="entry name" value="Classic Zinc Finger"/>
    <property type="match status" value="1"/>
</dbReference>
<dbReference type="CDD" id="cd08010">
    <property type="entry name" value="MltG_like"/>
    <property type="match status" value="1"/>
</dbReference>
<dbReference type="Gene3D" id="3.30.1490.480">
    <property type="entry name" value="Endolytic murein transglycosylase"/>
    <property type="match status" value="1"/>
</dbReference>
<dbReference type="InterPro" id="IPR003770">
    <property type="entry name" value="MLTG-like"/>
</dbReference>
<reference evidence="8 9" key="1">
    <citation type="submission" date="2022-10" db="EMBL/GenBank/DDBJ databases">
        <title>Aestuariibacter sp. AA17 isolated from Montipora capitata coral fragment.</title>
        <authorList>
            <person name="Emsley S.A."/>
            <person name="Pfannmuller K.M."/>
            <person name="Loughran R.M."/>
            <person name="Shlafstein M."/>
            <person name="Papke E."/>
            <person name="Saw J.H."/>
            <person name="Ushijima B."/>
            <person name="Videau P."/>
        </authorList>
    </citation>
    <scope>NUCLEOTIDE SEQUENCE [LARGE SCALE GENOMIC DNA]</scope>
    <source>
        <strain evidence="8 9">AA17</strain>
    </source>
</reference>
<protein>
    <recommendedName>
        <fullName evidence="7">Endolytic murein transglycosylase</fullName>
        <ecNumber evidence="7">4.2.2.29</ecNumber>
    </recommendedName>
    <alternativeName>
        <fullName evidence="7">Peptidoglycan lytic transglycosylase</fullName>
    </alternativeName>
    <alternativeName>
        <fullName evidence="7">Peptidoglycan polymerization terminase</fullName>
    </alternativeName>
</protein>
<feature type="site" description="Important for catalytic activity" evidence="7">
    <location>
        <position position="223"/>
    </location>
</feature>
<gene>
    <name evidence="7 8" type="primary">mltG</name>
    <name evidence="8" type="ORF">OE749_06155</name>
</gene>
<comment type="catalytic activity">
    <reaction evidence="7">
        <text>a peptidoglycan chain = a peptidoglycan chain with N-acetyl-1,6-anhydromuramyl-[peptide] at the reducing end + a peptidoglycan chain with N-acetylglucosamine at the non-reducing end.</text>
        <dbReference type="EC" id="4.2.2.29"/>
    </reaction>
</comment>
<evidence type="ECO:0000256" key="7">
    <source>
        <dbReference type="HAMAP-Rule" id="MF_02065"/>
    </source>
</evidence>
<dbReference type="PANTHER" id="PTHR30518:SF2">
    <property type="entry name" value="ENDOLYTIC MUREIN TRANSGLYCOSYLASE"/>
    <property type="match status" value="1"/>
</dbReference>
<dbReference type="Proteomes" id="UP001652504">
    <property type="component" value="Unassembled WGS sequence"/>
</dbReference>
<comment type="function">
    <text evidence="7">Functions as a peptidoglycan terminase that cleaves nascent peptidoglycan strands endolytically to terminate their elongation.</text>
</comment>
<dbReference type="RefSeq" id="WP_263711478.1">
    <property type="nucleotide sequence ID" value="NZ_JAOWKX010000002.1"/>
</dbReference>
<evidence type="ECO:0000313" key="9">
    <source>
        <dbReference type="Proteomes" id="UP001652504"/>
    </source>
</evidence>
<evidence type="ECO:0000313" key="8">
    <source>
        <dbReference type="EMBL" id="MCV2884272.1"/>
    </source>
</evidence>
<organism evidence="8 9">
    <name type="scientific">Fluctibacter corallii</name>
    <dbReference type="NCBI Taxonomy" id="2984329"/>
    <lineage>
        <taxon>Bacteria</taxon>
        <taxon>Pseudomonadati</taxon>
        <taxon>Pseudomonadota</taxon>
        <taxon>Gammaproteobacteria</taxon>
        <taxon>Alteromonadales</taxon>
        <taxon>Alteromonadaceae</taxon>
        <taxon>Fluctibacter</taxon>
    </lineage>
</organism>
<keyword evidence="3 7" id="KW-1133">Transmembrane helix</keyword>
<dbReference type="EC" id="4.2.2.29" evidence="7"/>
<dbReference type="NCBIfam" id="TIGR00247">
    <property type="entry name" value="endolytic transglycosylase MltG"/>
    <property type="match status" value="1"/>
</dbReference>
<comment type="similarity">
    <text evidence="7">Belongs to the transglycosylase MltG family.</text>
</comment>
<dbReference type="EMBL" id="JAOWKX010000002">
    <property type="protein sequence ID" value="MCV2884272.1"/>
    <property type="molecule type" value="Genomic_DNA"/>
</dbReference>
<keyword evidence="9" id="KW-1185">Reference proteome</keyword>
<accession>A0ABT3A7K7</accession>
<comment type="caution">
    <text evidence="8">The sequence shown here is derived from an EMBL/GenBank/DDBJ whole genome shotgun (WGS) entry which is preliminary data.</text>
</comment>
<keyword evidence="5 7" id="KW-0456">Lyase</keyword>